<dbReference type="FunFam" id="3.20.20.60:FF:000003">
    <property type="entry name" value="3-methyl-2-oxobutanoate hydroxymethyltransferase"/>
    <property type="match status" value="1"/>
</dbReference>
<dbReference type="PANTHER" id="PTHR20881:SF0">
    <property type="entry name" value="3-METHYL-2-OXOBUTANOATE HYDROXYMETHYLTRANSFERASE"/>
    <property type="match status" value="1"/>
</dbReference>
<evidence type="ECO:0000256" key="7">
    <source>
        <dbReference type="HAMAP-Rule" id="MF_00156"/>
    </source>
</evidence>
<dbReference type="InterPro" id="IPR015813">
    <property type="entry name" value="Pyrv/PenolPyrv_kinase-like_dom"/>
</dbReference>
<reference evidence="11 12" key="1">
    <citation type="journal article" date="2010" name="Stand. Genomic Sci.">
        <title>Complete genome sequence of Spirochaeta smaragdinae type strain (SEBR 4228).</title>
        <authorList>
            <person name="Mavromatis K."/>
            <person name="Yasawong M."/>
            <person name="Chertkov O."/>
            <person name="Lapidus A."/>
            <person name="Lucas S."/>
            <person name="Nolan M."/>
            <person name="Del Rio T.G."/>
            <person name="Tice H."/>
            <person name="Cheng J.F."/>
            <person name="Pitluck S."/>
            <person name="Liolios K."/>
            <person name="Ivanova N."/>
            <person name="Tapia R."/>
            <person name="Han C."/>
            <person name="Bruce D."/>
            <person name="Goodwin L."/>
            <person name="Pati A."/>
            <person name="Chen A."/>
            <person name="Palaniappan K."/>
            <person name="Land M."/>
            <person name="Hauser L."/>
            <person name="Chang Y.J."/>
            <person name="Jeffries C.D."/>
            <person name="Detter J.C."/>
            <person name="Rohde M."/>
            <person name="Brambilla E."/>
            <person name="Spring S."/>
            <person name="Goker M."/>
            <person name="Sikorski J."/>
            <person name="Woyke T."/>
            <person name="Bristow J."/>
            <person name="Eisen J.A."/>
            <person name="Markowitz V."/>
            <person name="Hugenholtz P."/>
            <person name="Klenk H.P."/>
            <person name="Kyrpides N.C."/>
        </authorList>
    </citation>
    <scope>NUCLEOTIDE SEQUENCE [LARGE SCALE GENOMIC DNA]</scope>
    <source>
        <strain evidence="12">DSM 11293 / JCM 15392 / SEBR 4228</strain>
    </source>
</reference>
<sequence>MNRILQWQEKHKVTESKTPIVMITAYDATFASICQEAKADWILVGDTLGMVVQGKNETKGVTVEHMAYHTAMVRRGAPDMPVVADMPYGSFSNAALALENGKRLMDAGGDAVKFEGADTVVCEALSSAGIPVMGHLGLLPQTAENFRVQGKDAESAAVMIEDAKRLEEHGAFSIVLECIPESLAERISAAVSIPTIGIGAGARCGGQVLVINDMLGLTSGHLAKFVKTYADLRTTIRSAVSSYGEDVRSGSFPDAAHTYH</sequence>
<keyword evidence="7 10" id="KW-0460">Magnesium</keyword>
<feature type="binding site" evidence="7 9">
    <location>
        <position position="85"/>
    </location>
    <ligand>
        <name>3-methyl-2-oxobutanoate</name>
        <dbReference type="ChEBI" id="CHEBI:11851"/>
    </ligand>
</feature>
<dbReference type="eggNOG" id="COG0413">
    <property type="taxonomic scope" value="Bacteria"/>
</dbReference>
<dbReference type="Gene3D" id="3.20.20.60">
    <property type="entry name" value="Phosphoenolpyruvate-binding domains"/>
    <property type="match status" value="1"/>
</dbReference>
<feature type="active site" description="Proton acceptor" evidence="7 8">
    <location>
        <position position="177"/>
    </location>
</feature>
<evidence type="ECO:0000256" key="10">
    <source>
        <dbReference type="PIRSR" id="PIRSR000388-3"/>
    </source>
</evidence>
<feature type="binding site" evidence="7 9">
    <location>
        <position position="113"/>
    </location>
    <ligand>
        <name>3-methyl-2-oxobutanoate</name>
        <dbReference type="ChEBI" id="CHEBI:11851"/>
    </ligand>
</feature>
<evidence type="ECO:0000313" key="12">
    <source>
        <dbReference type="Proteomes" id="UP000002318"/>
    </source>
</evidence>
<keyword evidence="5 7" id="KW-0808">Transferase</keyword>
<keyword evidence="7 10" id="KW-0479">Metal-binding</keyword>
<evidence type="ECO:0000313" key="11">
    <source>
        <dbReference type="EMBL" id="ADK80848.1"/>
    </source>
</evidence>
<feature type="binding site" evidence="7 10">
    <location>
        <position position="46"/>
    </location>
    <ligand>
        <name>Mg(2+)</name>
        <dbReference type="ChEBI" id="CHEBI:18420"/>
    </ligand>
</feature>
<keyword evidence="4 7" id="KW-0566">Pantothenate biosynthesis</keyword>
<comment type="cofactor">
    <cofactor evidence="7 10">
        <name>Mg(2+)</name>
        <dbReference type="ChEBI" id="CHEBI:18420"/>
    </cofactor>
    <text evidence="7 10">Binds 1 Mg(2+) ion per subunit.</text>
</comment>
<dbReference type="Pfam" id="PF02548">
    <property type="entry name" value="Pantoate_transf"/>
    <property type="match status" value="1"/>
</dbReference>
<keyword evidence="12" id="KW-1185">Reference proteome</keyword>
<dbReference type="GO" id="GO:0015940">
    <property type="term" value="P:pantothenate biosynthetic process"/>
    <property type="evidence" value="ECO:0007669"/>
    <property type="project" value="UniProtKB-UniRule"/>
</dbReference>
<comment type="subcellular location">
    <subcellularLocation>
        <location evidence="7">Cytoplasm</location>
    </subcellularLocation>
</comment>
<comment type="pathway">
    <text evidence="1 7">Cofactor biosynthesis; (R)-pantothenate biosynthesis; (R)-pantoate from 3-methyl-2-oxobutanoate: step 1/2.</text>
</comment>
<dbReference type="EC" id="2.1.2.11" evidence="7"/>
<keyword evidence="7" id="KW-0963">Cytoplasm</keyword>
<dbReference type="RefSeq" id="WP_013254312.1">
    <property type="nucleotide sequence ID" value="NC_014364.1"/>
</dbReference>
<dbReference type="InterPro" id="IPR040442">
    <property type="entry name" value="Pyrv_kinase-like_dom_sf"/>
</dbReference>
<comment type="subunit">
    <text evidence="3 7">Homodecamer; pentamer of dimers.</text>
</comment>
<dbReference type="GO" id="GO:0005737">
    <property type="term" value="C:cytoplasm"/>
    <property type="evidence" value="ECO:0007669"/>
    <property type="project" value="UniProtKB-SubCell"/>
</dbReference>
<evidence type="ECO:0000256" key="1">
    <source>
        <dbReference type="ARBA" id="ARBA00005033"/>
    </source>
</evidence>
<dbReference type="NCBIfam" id="NF001452">
    <property type="entry name" value="PRK00311.1"/>
    <property type="match status" value="1"/>
</dbReference>
<feature type="binding site" evidence="7 9">
    <location>
        <begin position="46"/>
        <end position="47"/>
    </location>
    <ligand>
        <name>3-methyl-2-oxobutanoate</name>
        <dbReference type="ChEBI" id="CHEBI:11851"/>
    </ligand>
</feature>
<dbReference type="AlphaFoldDB" id="E1R683"/>
<dbReference type="GO" id="GO:0000287">
    <property type="term" value="F:magnesium ion binding"/>
    <property type="evidence" value="ECO:0007669"/>
    <property type="project" value="TreeGrafter"/>
</dbReference>
<dbReference type="InterPro" id="IPR003700">
    <property type="entry name" value="Pantoate_hydroxy_MeTrfase"/>
</dbReference>
<feature type="binding site" evidence="7 10">
    <location>
        <position position="115"/>
    </location>
    <ligand>
        <name>Mg(2+)</name>
        <dbReference type="ChEBI" id="CHEBI:18420"/>
    </ligand>
</feature>
<dbReference type="UniPathway" id="UPA00028">
    <property type="reaction ID" value="UER00003"/>
</dbReference>
<accession>E1R683</accession>
<dbReference type="GO" id="GO:0003864">
    <property type="term" value="F:3-methyl-2-oxobutanoate hydroxymethyltransferase activity"/>
    <property type="evidence" value="ECO:0007669"/>
    <property type="project" value="UniProtKB-UniRule"/>
</dbReference>
<dbReference type="PANTHER" id="PTHR20881">
    <property type="entry name" value="3-METHYL-2-OXOBUTANOATE HYDROXYMETHYLTRANSFERASE"/>
    <property type="match status" value="1"/>
</dbReference>
<dbReference type="OrthoDB" id="9781789at2"/>
<proteinExistence type="inferred from homology"/>
<evidence type="ECO:0000256" key="5">
    <source>
        <dbReference type="ARBA" id="ARBA00022679"/>
    </source>
</evidence>
<comment type="catalytic activity">
    <reaction evidence="7">
        <text>(6R)-5,10-methylene-5,6,7,8-tetrahydrofolate + 3-methyl-2-oxobutanoate + H2O = 2-dehydropantoate + (6S)-5,6,7,8-tetrahydrofolate</text>
        <dbReference type="Rhea" id="RHEA:11824"/>
        <dbReference type="ChEBI" id="CHEBI:11561"/>
        <dbReference type="ChEBI" id="CHEBI:11851"/>
        <dbReference type="ChEBI" id="CHEBI:15377"/>
        <dbReference type="ChEBI" id="CHEBI:15636"/>
        <dbReference type="ChEBI" id="CHEBI:57453"/>
        <dbReference type="EC" id="2.1.2.11"/>
    </reaction>
</comment>
<evidence type="ECO:0000256" key="2">
    <source>
        <dbReference type="ARBA" id="ARBA00008676"/>
    </source>
</evidence>
<dbReference type="PIRSF" id="PIRSF000388">
    <property type="entry name" value="Pantoate_hydroxy_MeTrfase"/>
    <property type="match status" value="1"/>
</dbReference>
<comment type="function">
    <text evidence="6 7">Catalyzes the reversible reaction in which hydroxymethyl group from 5,10-methylenetetrahydrofolate is transferred onto alpha-ketoisovalerate to form ketopantoate.</text>
</comment>
<protein>
    <recommendedName>
        <fullName evidence="7">3-methyl-2-oxobutanoate hydroxymethyltransferase</fullName>
        <ecNumber evidence="7">2.1.2.11</ecNumber>
    </recommendedName>
    <alternativeName>
        <fullName evidence="7">Ketopantoate hydroxymethyltransferase</fullName>
        <shortName evidence="7">KPHMT</shortName>
    </alternativeName>
</protein>
<dbReference type="NCBIfam" id="TIGR00222">
    <property type="entry name" value="panB"/>
    <property type="match status" value="1"/>
</dbReference>
<dbReference type="STRING" id="573413.Spirs_1721"/>
<evidence type="ECO:0000256" key="3">
    <source>
        <dbReference type="ARBA" id="ARBA00011424"/>
    </source>
</evidence>
<dbReference type="Proteomes" id="UP000002318">
    <property type="component" value="Chromosome"/>
</dbReference>
<evidence type="ECO:0000256" key="9">
    <source>
        <dbReference type="PIRSR" id="PIRSR000388-2"/>
    </source>
</evidence>
<name>E1R683_SEDSS</name>
<dbReference type="KEGG" id="ssm:Spirs_1721"/>
<evidence type="ECO:0000256" key="8">
    <source>
        <dbReference type="PIRSR" id="PIRSR000388-1"/>
    </source>
</evidence>
<comment type="similarity">
    <text evidence="2 7">Belongs to the PanB family.</text>
</comment>
<gene>
    <name evidence="7" type="primary">panB</name>
    <name evidence="11" type="ordered locus">Spirs_1721</name>
</gene>
<evidence type="ECO:0000256" key="4">
    <source>
        <dbReference type="ARBA" id="ARBA00022655"/>
    </source>
</evidence>
<dbReference type="SUPFAM" id="SSF51621">
    <property type="entry name" value="Phosphoenolpyruvate/pyruvate domain"/>
    <property type="match status" value="1"/>
</dbReference>
<dbReference type="HOGENOM" id="CLU_036645_1_0_12"/>
<evidence type="ECO:0000256" key="6">
    <source>
        <dbReference type="ARBA" id="ARBA00056497"/>
    </source>
</evidence>
<dbReference type="CDD" id="cd06557">
    <property type="entry name" value="KPHMT-like"/>
    <property type="match status" value="1"/>
</dbReference>
<dbReference type="EMBL" id="CP002116">
    <property type="protein sequence ID" value="ADK80848.1"/>
    <property type="molecule type" value="Genomic_DNA"/>
</dbReference>
<organism evidence="11 12">
    <name type="scientific">Sediminispirochaeta smaragdinae (strain DSM 11293 / JCM 15392 / SEBR 4228)</name>
    <name type="common">Spirochaeta smaragdinae</name>
    <dbReference type="NCBI Taxonomy" id="573413"/>
    <lineage>
        <taxon>Bacteria</taxon>
        <taxon>Pseudomonadati</taxon>
        <taxon>Spirochaetota</taxon>
        <taxon>Spirochaetia</taxon>
        <taxon>Spirochaetales</taxon>
        <taxon>Spirochaetaceae</taxon>
        <taxon>Sediminispirochaeta</taxon>
    </lineage>
</organism>
<dbReference type="HAMAP" id="MF_00156">
    <property type="entry name" value="PanB"/>
    <property type="match status" value="1"/>
</dbReference>
<feature type="binding site" evidence="7 10">
    <location>
        <position position="85"/>
    </location>
    <ligand>
        <name>Mg(2+)</name>
        <dbReference type="ChEBI" id="CHEBI:18420"/>
    </ligand>
</feature>